<comment type="caution">
    <text evidence="2">The sequence shown here is derived from an EMBL/GenBank/DDBJ whole genome shotgun (WGS) entry which is preliminary data.</text>
</comment>
<gene>
    <name evidence="2" type="ORF">THAOC_36884</name>
</gene>
<dbReference type="EMBL" id="AGNL01049520">
    <property type="protein sequence ID" value="EJK44566.1"/>
    <property type="molecule type" value="Genomic_DNA"/>
</dbReference>
<feature type="coiled-coil region" evidence="1">
    <location>
        <begin position="40"/>
        <end position="74"/>
    </location>
</feature>
<feature type="non-terminal residue" evidence="2">
    <location>
        <position position="122"/>
    </location>
</feature>
<reference evidence="2 3" key="1">
    <citation type="journal article" date="2012" name="Genome Biol.">
        <title>Genome and low-iron response of an oceanic diatom adapted to chronic iron limitation.</title>
        <authorList>
            <person name="Lommer M."/>
            <person name="Specht M."/>
            <person name="Roy A.S."/>
            <person name="Kraemer L."/>
            <person name="Andreson R."/>
            <person name="Gutowska M.A."/>
            <person name="Wolf J."/>
            <person name="Bergner S.V."/>
            <person name="Schilhabel M.B."/>
            <person name="Klostermeier U.C."/>
            <person name="Beiko R.G."/>
            <person name="Rosenstiel P."/>
            <person name="Hippler M."/>
            <person name="Laroche J."/>
        </authorList>
    </citation>
    <scope>NUCLEOTIDE SEQUENCE [LARGE SCALE GENOMIC DNA]</scope>
    <source>
        <strain evidence="2 3">CCMP1005</strain>
    </source>
</reference>
<organism evidence="2 3">
    <name type="scientific">Thalassiosira oceanica</name>
    <name type="common">Marine diatom</name>
    <dbReference type="NCBI Taxonomy" id="159749"/>
    <lineage>
        <taxon>Eukaryota</taxon>
        <taxon>Sar</taxon>
        <taxon>Stramenopiles</taxon>
        <taxon>Ochrophyta</taxon>
        <taxon>Bacillariophyta</taxon>
        <taxon>Coscinodiscophyceae</taxon>
        <taxon>Thalassiosirophycidae</taxon>
        <taxon>Thalassiosirales</taxon>
        <taxon>Thalassiosiraceae</taxon>
        <taxon>Thalassiosira</taxon>
    </lineage>
</organism>
<keyword evidence="3" id="KW-1185">Reference proteome</keyword>
<name>K0R798_THAOC</name>
<keyword evidence="1" id="KW-0175">Coiled coil</keyword>
<dbReference type="Proteomes" id="UP000266841">
    <property type="component" value="Unassembled WGS sequence"/>
</dbReference>
<evidence type="ECO:0000313" key="2">
    <source>
        <dbReference type="EMBL" id="EJK44566.1"/>
    </source>
</evidence>
<sequence length="122" mass="13706">MTAPTVATQLLALNLVPEEPISFDNKGTGALTWMGCLPRSQKAIEEARDHEATMEKMSEQAITYETRLALQRREKNKDGKVPTIDGRVFMNTLVIYTVKHSQAWGKKNNHAKACWALHKANL</sequence>
<evidence type="ECO:0000313" key="3">
    <source>
        <dbReference type="Proteomes" id="UP000266841"/>
    </source>
</evidence>
<protein>
    <submittedName>
        <fullName evidence="2">Uncharacterized protein</fullName>
    </submittedName>
</protein>
<accession>K0R798</accession>
<proteinExistence type="predicted"/>
<evidence type="ECO:0000256" key="1">
    <source>
        <dbReference type="SAM" id="Coils"/>
    </source>
</evidence>
<dbReference type="AlphaFoldDB" id="K0R798"/>